<organism evidence="1 2">
    <name type="scientific">Trematosphaeria pertusa</name>
    <dbReference type="NCBI Taxonomy" id="390896"/>
    <lineage>
        <taxon>Eukaryota</taxon>
        <taxon>Fungi</taxon>
        <taxon>Dikarya</taxon>
        <taxon>Ascomycota</taxon>
        <taxon>Pezizomycotina</taxon>
        <taxon>Dothideomycetes</taxon>
        <taxon>Pleosporomycetidae</taxon>
        <taxon>Pleosporales</taxon>
        <taxon>Massarineae</taxon>
        <taxon>Trematosphaeriaceae</taxon>
        <taxon>Trematosphaeria</taxon>
    </lineage>
</organism>
<dbReference type="AlphaFoldDB" id="A0A6A6INN1"/>
<proteinExistence type="predicted"/>
<dbReference type="GO" id="GO:0016799">
    <property type="term" value="F:hydrolase activity, hydrolyzing N-glycosyl compounds"/>
    <property type="evidence" value="ECO:0007669"/>
    <property type="project" value="InterPro"/>
</dbReference>
<keyword evidence="2" id="KW-1185">Reference proteome</keyword>
<protein>
    <submittedName>
        <fullName evidence="1">Uncharacterized protein</fullName>
    </submittedName>
</protein>
<dbReference type="Gene3D" id="3.90.245.10">
    <property type="entry name" value="Ribonucleoside hydrolase-like"/>
    <property type="match status" value="1"/>
</dbReference>
<dbReference type="InterPro" id="IPR036452">
    <property type="entry name" value="Ribo_hydro-like"/>
</dbReference>
<evidence type="ECO:0000313" key="1">
    <source>
        <dbReference type="EMBL" id="KAF2251708.1"/>
    </source>
</evidence>
<accession>A0A6A6INN1</accession>
<dbReference type="Proteomes" id="UP000800094">
    <property type="component" value="Unassembled WGS sequence"/>
</dbReference>
<gene>
    <name evidence="1" type="ORF">BU26DRAFT_502326</name>
</gene>
<name>A0A6A6INN1_9PLEO</name>
<dbReference type="RefSeq" id="XP_033686712.1">
    <property type="nucleotide sequence ID" value="XM_033826630.1"/>
</dbReference>
<sequence>MIGPTATVNERKPGNEMPLEKIVIFVDIPDPDNLSMIMYLLSYYRKHAHFEKIAIVLTPRILDLRVPRYGKHFKKLLGVVNDVKELIMPITKKEQLDHFKDVPQELRKWFYVDEDYDEASVREDTAYCYRSVSIMRIVRALTEQGYTPNEYDLYWDEKSLKVGKVGDPAMRHAFHVHDFKYGFNEEEMRRYENITGAAEEPSIKLHDNLQELCKNYTCRVHDELKERLGVRTAWELIKSFDDLIEDGKKGLNPNSRFFIGGPFTEAARYIRSNENIDGGCPVEVTAMAGTMTADRNIFKNQFNIHADVESAERVLRFLQDRQIPTKIVPTEAIKGVLEISTDEYCEAFKKSRYLCRLIRQYDEDKGATGKWYNFDGITAMTVDHDDLFEWIPVNVRSENEMDEETVRLGNTDPRVVFEHSNPGEGSSLKMAQLKEVTEEKKGRILKYMASCIVEDDGEK</sequence>
<dbReference type="GeneID" id="54579960"/>
<dbReference type="EMBL" id="ML987192">
    <property type="protein sequence ID" value="KAF2251708.1"/>
    <property type="molecule type" value="Genomic_DNA"/>
</dbReference>
<evidence type="ECO:0000313" key="2">
    <source>
        <dbReference type="Proteomes" id="UP000800094"/>
    </source>
</evidence>
<reference evidence="1" key="1">
    <citation type="journal article" date="2020" name="Stud. Mycol.">
        <title>101 Dothideomycetes genomes: a test case for predicting lifestyles and emergence of pathogens.</title>
        <authorList>
            <person name="Haridas S."/>
            <person name="Albert R."/>
            <person name="Binder M."/>
            <person name="Bloem J."/>
            <person name="Labutti K."/>
            <person name="Salamov A."/>
            <person name="Andreopoulos B."/>
            <person name="Baker S."/>
            <person name="Barry K."/>
            <person name="Bills G."/>
            <person name="Bluhm B."/>
            <person name="Cannon C."/>
            <person name="Castanera R."/>
            <person name="Culley D."/>
            <person name="Daum C."/>
            <person name="Ezra D."/>
            <person name="Gonzalez J."/>
            <person name="Henrissat B."/>
            <person name="Kuo A."/>
            <person name="Liang C."/>
            <person name="Lipzen A."/>
            <person name="Lutzoni F."/>
            <person name="Magnuson J."/>
            <person name="Mondo S."/>
            <person name="Nolan M."/>
            <person name="Ohm R."/>
            <person name="Pangilinan J."/>
            <person name="Park H.-J."/>
            <person name="Ramirez L."/>
            <person name="Alfaro M."/>
            <person name="Sun H."/>
            <person name="Tritt A."/>
            <person name="Yoshinaga Y."/>
            <person name="Zwiers L.-H."/>
            <person name="Turgeon B."/>
            <person name="Goodwin S."/>
            <person name="Spatafora J."/>
            <person name="Crous P."/>
            <person name="Grigoriev I."/>
        </authorList>
    </citation>
    <scope>NUCLEOTIDE SEQUENCE</scope>
    <source>
        <strain evidence="1">CBS 122368</strain>
    </source>
</reference>
<dbReference type="SUPFAM" id="SSF53590">
    <property type="entry name" value="Nucleoside hydrolase"/>
    <property type="match status" value="1"/>
</dbReference>
<dbReference type="OrthoDB" id="3695094at2759"/>